<dbReference type="NCBIfam" id="NF004397">
    <property type="entry name" value="PRK05755.1"/>
    <property type="match status" value="1"/>
</dbReference>
<feature type="domain" description="5'-3' exonuclease" evidence="18">
    <location>
        <begin position="6"/>
        <end position="276"/>
    </location>
</feature>
<comment type="similarity">
    <text evidence="1 16">Belongs to the DNA polymerase type-A family.</text>
</comment>
<dbReference type="InterPro" id="IPR018320">
    <property type="entry name" value="DNA_polymerase_1"/>
</dbReference>
<dbReference type="GO" id="GO:0003887">
    <property type="term" value="F:DNA-directed DNA polymerase activity"/>
    <property type="evidence" value="ECO:0007669"/>
    <property type="project" value="UniProtKB-UniRule"/>
</dbReference>
<dbReference type="SMART" id="SM00475">
    <property type="entry name" value="53EXOc"/>
    <property type="match status" value="1"/>
</dbReference>
<evidence type="ECO:0000256" key="4">
    <source>
        <dbReference type="ARBA" id="ARBA00022679"/>
    </source>
</evidence>
<evidence type="ECO:0000256" key="16">
    <source>
        <dbReference type="RuleBase" id="RU004460"/>
    </source>
</evidence>
<reference evidence="20 21" key="1">
    <citation type="submission" date="2017-09" db="EMBL/GenBank/DDBJ databases">
        <title>Depth-based differentiation of microbial function through sediment-hosted aquifers and enrichment of novel symbionts in the deep terrestrial subsurface.</title>
        <authorList>
            <person name="Probst A.J."/>
            <person name="Ladd B."/>
            <person name="Jarett J.K."/>
            <person name="Geller-Mcgrath D.E."/>
            <person name="Sieber C.M."/>
            <person name="Emerson J.B."/>
            <person name="Anantharaman K."/>
            <person name="Thomas B.C."/>
            <person name="Malmstrom R."/>
            <person name="Stieglmeier M."/>
            <person name="Klingl A."/>
            <person name="Woyke T."/>
            <person name="Ryan C.M."/>
            <person name="Banfield J.F."/>
        </authorList>
    </citation>
    <scope>NUCLEOTIDE SEQUENCE [LARGE SCALE GENOMIC DNA]</scope>
    <source>
        <strain evidence="20">CG23_combo_of_CG06-09_8_20_14_all_49_15</strain>
    </source>
</reference>
<sequence>MPEKKKKFLIFDGNAIIHRSFHALPLTMVTKKGQPMNAVYGFAAFLLKAIKEFQPDYLAVTFDVKGPTFRHKEYKLYKAKRVKAPDELYAQIPWAEKIAHALNIPVYKLSGFEADDLIGTITARVAAGVEKIIVTGDMDTLQLIDDDTKVYAMSRGLSESVLYDRSAVRARYGLEPEQMIDFKALRGDPSDNIPGVRGIGEKTAVQILKKFGTLENLYKNLEQDQLSSVTEQGEILSSRLVDLLRARKDEAWQSRHLAEIKRDVDFDFKLKPIVWSDVDEPALVRLLTGLEFKSLLPRVLEILAGHGQKNSRTDQPAEDKFQRDCRQFRYHLIKTEADFKKFFVALRRAKSLVLDTETTGLDPLRCRLLGISFSWRSGEAFFLPAPPENKSQAADLFNYREKADAASGTKTNWLDRLKTVLAGRRQKKIGHNLKFDLRVLRQAGFKISGLDFDTMIASYLLNPGSRQHNLDAVVYTEFGFAKIGKDDLLGRGRDKIGFAEVALDKLAVYSCEDSDFTGRLAARLKAELKKKSLWKLFRELEMPLLPVLADMEDTGIAVDQNRLAAISADLKKIIAKLTRKIHAAAGQTFNINSTQQLREILFVKLGIPPDGVVKNKTGLSTAAEELAKLKDLHPIIPLLGEYRELTKLASTYVDALPALINPRTGRLHTSFNQTVTATGRLSSTEPNLQNIPVRTDWGRKIRQAFVAAPGFHLLSLDYSQIELRLAAHMSGDKKMRAAFRDQLDIHAATAAEIFQVDLAEVTPAMRREAKAVNFGVLYGQGPHGLAQTADMPYYRAKEFIDKYFVVYAGVKKFIDQTITQAGRLGYVQTLSGRRRYLPEINAAARPVRQAAERMAVNTPLQGTAADMIKLAMIRIHKIISQKYAGRVKMCLQVHDELLFEAEADLIRPAAQEFKKIMEQVADLSVPIVADVKAGSNWGDLEKIDLD</sequence>
<comment type="function">
    <text evidence="16">In addition to polymerase activity, this DNA polymerase exhibits 3'-5' and 5'-3' exonuclease activity.</text>
</comment>
<comment type="catalytic activity">
    <reaction evidence="14 16">
        <text>DNA(n) + a 2'-deoxyribonucleoside 5'-triphosphate = DNA(n+1) + diphosphate</text>
        <dbReference type="Rhea" id="RHEA:22508"/>
        <dbReference type="Rhea" id="RHEA-COMP:17339"/>
        <dbReference type="Rhea" id="RHEA-COMP:17340"/>
        <dbReference type="ChEBI" id="CHEBI:33019"/>
        <dbReference type="ChEBI" id="CHEBI:61560"/>
        <dbReference type="ChEBI" id="CHEBI:173112"/>
        <dbReference type="EC" id="2.7.7.7"/>
    </reaction>
</comment>
<dbReference type="SUPFAM" id="SSF56672">
    <property type="entry name" value="DNA/RNA polymerases"/>
    <property type="match status" value="1"/>
</dbReference>
<evidence type="ECO:0000256" key="10">
    <source>
        <dbReference type="ARBA" id="ARBA00022839"/>
    </source>
</evidence>
<dbReference type="GO" id="GO:0006261">
    <property type="term" value="P:DNA-templated DNA replication"/>
    <property type="evidence" value="ECO:0007669"/>
    <property type="project" value="UniProtKB-UniRule"/>
</dbReference>
<evidence type="ECO:0000313" key="21">
    <source>
        <dbReference type="Proteomes" id="UP000230729"/>
    </source>
</evidence>
<dbReference type="PRINTS" id="PR00868">
    <property type="entry name" value="DNAPOLI"/>
</dbReference>
<dbReference type="GO" id="GO:0006302">
    <property type="term" value="P:double-strand break repair"/>
    <property type="evidence" value="ECO:0007669"/>
    <property type="project" value="TreeGrafter"/>
</dbReference>
<dbReference type="SUPFAM" id="SSF53098">
    <property type="entry name" value="Ribonuclease H-like"/>
    <property type="match status" value="1"/>
</dbReference>
<dbReference type="CDD" id="cd06139">
    <property type="entry name" value="DNA_polA_I_Ecoli_like_exo"/>
    <property type="match status" value="1"/>
</dbReference>
<dbReference type="EMBL" id="PCSD01000037">
    <property type="protein sequence ID" value="PIP33919.1"/>
    <property type="molecule type" value="Genomic_DNA"/>
</dbReference>
<keyword evidence="4 16" id="KW-0808">Transferase</keyword>
<dbReference type="SUPFAM" id="SSF88723">
    <property type="entry name" value="PIN domain-like"/>
    <property type="match status" value="1"/>
</dbReference>
<protein>
    <recommendedName>
        <fullName evidence="3 15">DNA polymerase I</fullName>
        <ecNumber evidence="2 15">2.7.7.7</ecNumber>
    </recommendedName>
</protein>
<evidence type="ECO:0000256" key="1">
    <source>
        <dbReference type="ARBA" id="ARBA00007705"/>
    </source>
</evidence>
<dbReference type="SMART" id="SM00279">
    <property type="entry name" value="HhH2"/>
    <property type="match status" value="1"/>
</dbReference>
<dbReference type="Pfam" id="PF01612">
    <property type="entry name" value="DNA_pol_A_exo1"/>
    <property type="match status" value="1"/>
</dbReference>
<evidence type="ECO:0000256" key="6">
    <source>
        <dbReference type="ARBA" id="ARBA00022705"/>
    </source>
</evidence>
<keyword evidence="7" id="KW-0540">Nuclease</keyword>
<dbReference type="SMART" id="SM00474">
    <property type="entry name" value="35EXOc"/>
    <property type="match status" value="1"/>
</dbReference>
<dbReference type="NCBIfam" id="TIGR00593">
    <property type="entry name" value="pola"/>
    <property type="match status" value="1"/>
</dbReference>
<gene>
    <name evidence="16" type="primary">polA</name>
    <name evidence="20" type="ORF">COX22_01785</name>
</gene>
<dbReference type="InterPro" id="IPR012337">
    <property type="entry name" value="RNaseH-like_sf"/>
</dbReference>
<evidence type="ECO:0000259" key="17">
    <source>
        <dbReference type="SMART" id="SM00474"/>
    </source>
</evidence>
<dbReference type="InterPro" id="IPR043502">
    <property type="entry name" value="DNA/RNA_pol_sf"/>
</dbReference>
<feature type="domain" description="DNA-directed DNA polymerase family A palm" evidence="19">
    <location>
        <begin position="698"/>
        <end position="905"/>
    </location>
</feature>
<dbReference type="Proteomes" id="UP000230729">
    <property type="component" value="Unassembled WGS sequence"/>
</dbReference>
<dbReference type="GO" id="GO:0008409">
    <property type="term" value="F:5'-3' exonuclease activity"/>
    <property type="evidence" value="ECO:0007669"/>
    <property type="project" value="UniProtKB-UniRule"/>
</dbReference>
<dbReference type="Gene3D" id="3.40.50.1010">
    <property type="entry name" value="5'-nuclease"/>
    <property type="match status" value="1"/>
</dbReference>
<evidence type="ECO:0000256" key="11">
    <source>
        <dbReference type="ARBA" id="ARBA00022932"/>
    </source>
</evidence>
<dbReference type="PROSITE" id="PS00447">
    <property type="entry name" value="DNA_POLYMERASE_A"/>
    <property type="match status" value="1"/>
</dbReference>
<evidence type="ECO:0000256" key="2">
    <source>
        <dbReference type="ARBA" id="ARBA00012417"/>
    </source>
</evidence>
<keyword evidence="5 16" id="KW-0548">Nucleotidyltransferase</keyword>
<dbReference type="AlphaFoldDB" id="A0A2G9ZL68"/>
<evidence type="ECO:0000259" key="19">
    <source>
        <dbReference type="SMART" id="SM00482"/>
    </source>
</evidence>
<dbReference type="InterPro" id="IPR036279">
    <property type="entry name" value="5-3_exonuclease_C_sf"/>
</dbReference>
<keyword evidence="9 16" id="KW-0378">Hydrolase</keyword>
<dbReference type="SUPFAM" id="SSF47807">
    <property type="entry name" value="5' to 3' exonuclease, C-terminal subdomain"/>
    <property type="match status" value="1"/>
</dbReference>
<keyword evidence="8 16" id="KW-0227">DNA damage</keyword>
<dbReference type="InterPro" id="IPR001098">
    <property type="entry name" value="DNA-dir_DNA_pol_A_palm_dom"/>
</dbReference>
<dbReference type="InterPro" id="IPR020045">
    <property type="entry name" value="DNA_polI_H3TH"/>
</dbReference>
<dbReference type="Gene3D" id="1.20.1060.10">
    <property type="entry name" value="Taq DNA Polymerase, Chain T, domain 4"/>
    <property type="match status" value="1"/>
</dbReference>
<dbReference type="InterPro" id="IPR029060">
    <property type="entry name" value="PIN-like_dom_sf"/>
</dbReference>
<dbReference type="FunFam" id="1.10.150.20:FF:000002">
    <property type="entry name" value="DNA polymerase I"/>
    <property type="match status" value="1"/>
</dbReference>
<dbReference type="InterPro" id="IPR002421">
    <property type="entry name" value="5-3_exonuclease"/>
</dbReference>
<evidence type="ECO:0000256" key="3">
    <source>
        <dbReference type="ARBA" id="ARBA00020311"/>
    </source>
</evidence>
<dbReference type="CDD" id="cd09859">
    <property type="entry name" value="PIN_53EXO"/>
    <property type="match status" value="1"/>
</dbReference>
<dbReference type="InterPro" id="IPR008918">
    <property type="entry name" value="HhH2"/>
</dbReference>
<organism evidence="20 21">
    <name type="scientific">Candidatus Falkowbacteria bacterium CG23_combo_of_CG06-09_8_20_14_all_49_15</name>
    <dbReference type="NCBI Taxonomy" id="1974572"/>
    <lineage>
        <taxon>Bacteria</taxon>
        <taxon>Candidatus Falkowiibacteriota</taxon>
    </lineage>
</organism>
<evidence type="ECO:0000256" key="7">
    <source>
        <dbReference type="ARBA" id="ARBA00022722"/>
    </source>
</evidence>
<proteinExistence type="inferred from homology"/>
<dbReference type="PANTHER" id="PTHR10133">
    <property type="entry name" value="DNA POLYMERASE I"/>
    <property type="match status" value="1"/>
</dbReference>
<dbReference type="Pfam" id="PF01367">
    <property type="entry name" value="5_3_exonuc"/>
    <property type="match status" value="1"/>
</dbReference>
<dbReference type="Gene3D" id="1.10.150.20">
    <property type="entry name" value="5' to 3' exonuclease, C-terminal subdomain"/>
    <property type="match status" value="2"/>
</dbReference>
<dbReference type="InterPro" id="IPR002298">
    <property type="entry name" value="DNA_polymerase_A"/>
</dbReference>
<dbReference type="EC" id="2.7.7.7" evidence="2 15"/>
<name>A0A2G9ZL68_9BACT</name>
<dbReference type="CDD" id="cd09898">
    <property type="entry name" value="H3TH_53EXO"/>
    <property type="match status" value="1"/>
</dbReference>
<dbReference type="InterPro" id="IPR019760">
    <property type="entry name" value="DNA-dir_DNA_pol_A_CS"/>
</dbReference>
<keyword evidence="10 16" id="KW-0269">Exonuclease</keyword>
<dbReference type="GO" id="GO:0003677">
    <property type="term" value="F:DNA binding"/>
    <property type="evidence" value="ECO:0007669"/>
    <property type="project" value="UniProtKB-UniRule"/>
</dbReference>
<dbReference type="InterPro" id="IPR020046">
    <property type="entry name" value="5-3_exonucl_a-hlix_arch_N"/>
</dbReference>
<evidence type="ECO:0000256" key="8">
    <source>
        <dbReference type="ARBA" id="ARBA00022763"/>
    </source>
</evidence>
<feature type="domain" description="3'-5' exonuclease" evidence="17">
    <location>
        <begin position="330"/>
        <end position="529"/>
    </location>
</feature>
<dbReference type="GO" id="GO:0008408">
    <property type="term" value="F:3'-5' exonuclease activity"/>
    <property type="evidence" value="ECO:0007669"/>
    <property type="project" value="UniProtKB-UniRule"/>
</dbReference>
<keyword evidence="11 16" id="KW-0239">DNA-directed DNA polymerase</keyword>
<dbReference type="InterPro" id="IPR036397">
    <property type="entry name" value="RNaseH_sf"/>
</dbReference>
<evidence type="ECO:0000256" key="15">
    <source>
        <dbReference type="NCBIfam" id="TIGR00593"/>
    </source>
</evidence>
<dbReference type="Pfam" id="PF00476">
    <property type="entry name" value="DNA_pol_A"/>
    <property type="match status" value="1"/>
</dbReference>
<evidence type="ECO:0000256" key="13">
    <source>
        <dbReference type="ARBA" id="ARBA00023204"/>
    </source>
</evidence>
<evidence type="ECO:0000256" key="14">
    <source>
        <dbReference type="ARBA" id="ARBA00049244"/>
    </source>
</evidence>
<dbReference type="SMART" id="SM00482">
    <property type="entry name" value="POLAc"/>
    <property type="match status" value="1"/>
</dbReference>
<accession>A0A2G9ZL68</accession>
<dbReference type="FunFam" id="1.10.150.20:FF:000003">
    <property type="entry name" value="DNA polymerase I"/>
    <property type="match status" value="1"/>
</dbReference>
<dbReference type="Gene3D" id="3.30.70.370">
    <property type="match status" value="1"/>
</dbReference>
<keyword evidence="12 16" id="KW-0238">DNA-binding</keyword>
<evidence type="ECO:0000313" key="20">
    <source>
        <dbReference type="EMBL" id="PIP33919.1"/>
    </source>
</evidence>
<dbReference type="PANTHER" id="PTHR10133:SF27">
    <property type="entry name" value="DNA POLYMERASE NU"/>
    <property type="match status" value="1"/>
</dbReference>
<dbReference type="CDD" id="cd08637">
    <property type="entry name" value="DNA_pol_A_pol_I_C"/>
    <property type="match status" value="1"/>
</dbReference>
<comment type="caution">
    <text evidence="20">The sequence shown here is derived from an EMBL/GenBank/DDBJ whole genome shotgun (WGS) entry which is preliminary data.</text>
</comment>
<evidence type="ECO:0000256" key="9">
    <source>
        <dbReference type="ARBA" id="ARBA00022801"/>
    </source>
</evidence>
<keyword evidence="6 16" id="KW-0235">DNA replication</keyword>
<dbReference type="Pfam" id="PF02739">
    <property type="entry name" value="5_3_exonuc_N"/>
    <property type="match status" value="1"/>
</dbReference>
<keyword evidence="13 16" id="KW-0234">DNA repair</keyword>
<evidence type="ECO:0000256" key="12">
    <source>
        <dbReference type="ARBA" id="ARBA00023125"/>
    </source>
</evidence>
<dbReference type="FunFam" id="1.20.1060.10:FF:000001">
    <property type="entry name" value="DNA polymerase I"/>
    <property type="match status" value="1"/>
</dbReference>
<evidence type="ECO:0000259" key="18">
    <source>
        <dbReference type="SMART" id="SM00475"/>
    </source>
</evidence>
<dbReference type="InterPro" id="IPR002562">
    <property type="entry name" value="3'-5'_exonuclease_dom"/>
</dbReference>
<dbReference type="Gene3D" id="3.30.420.10">
    <property type="entry name" value="Ribonuclease H-like superfamily/Ribonuclease H"/>
    <property type="match status" value="1"/>
</dbReference>
<evidence type="ECO:0000256" key="5">
    <source>
        <dbReference type="ARBA" id="ARBA00022695"/>
    </source>
</evidence>